<protein>
    <submittedName>
        <fullName evidence="1">Uncharacterized protein</fullName>
    </submittedName>
</protein>
<evidence type="ECO:0000313" key="1">
    <source>
        <dbReference type="EMBL" id="KJL23454.1"/>
    </source>
</evidence>
<dbReference type="PATRIC" id="fig|82380.10.peg.1547"/>
<dbReference type="EMBL" id="JYIV01000023">
    <property type="protein sequence ID" value="KJL23454.1"/>
    <property type="molecule type" value="Genomic_DNA"/>
</dbReference>
<name>A0A0F0KSJ7_9MICO</name>
<sequence>MSKRSAGGFPFNASVNFPLASIRVDEGGLMRVTHNGRNFPPPSAGTEWSRARFGELLDALSDHRTRTIRVEVREHDGSLFTDIIHATRREHTDVDSPAPGVARRARHRPTHLFFDVRGPGFIPGEDITVALSISGAEASAEGTARAVIDLSELGDHRSEILLIGRVSGVVISEFVQS</sequence>
<dbReference type="AlphaFoldDB" id="A0A0F0KSJ7"/>
<accession>A0A0F0KSJ7</accession>
<organism evidence="1 2">
    <name type="scientific">Microbacterium oxydans</name>
    <dbReference type="NCBI Taxonomy" id="82380"/>
    <lineage>
        <taxon>Bacteria</taxon>
        <taxon>Bacillati</taxon>
        <taxon>Actinomycetota</taxon>
        <taxon>Actinomycetes</taxon>
        <taxon>Micrococcales</taxon>
        <taxon>Microbacteriaceae</taxon>
        <taxon>Microbacterium</taxon>
    </lineage>
</organism>
<evidence type="ECO:0000313" key="2">
    <source>
        <dbReference type="Proteomes" id="UP000033725"/>
    </source>
</evidence>
<proteinExistence type="predicted"/>
<dbReference type="Proteomes" id="UP000033725">
    <property type="component" value="Unassembled WGS sequence"/>
</dbReference>
<reference evidence="1 2" key="1">
    <citation type="submission" date="2015-02" db="EMBL/GenBank/DDBJ databases">
        <title>Draft genome sequences of ten Microbacterium spp. with emphasis on heavy metal contaminated environments.</title>
        <authorList>
            <person name="Corretto E."/>
        </authorList>
    </citation>
    <scope>NUCLEOTIDE SEQUENCE [LARGE SCALE GENOMIC DNA]</scope>
    <source>
        <strain evidence="1 2">BEL163</strain>
    </source>
</reference>
<gene>
    <name evidence="1" type="ORF">RN51_01540</name>
</gene>
<comment type="caution">
    <text evidence="1">The sequence shown here is derived from an EMBL/GenBank/DDBJ whole genome shotgun (WGS) entry which is preliminary data.</text>
</comment>